<keyword evidence="3" id="KW-0813">Transport</keyword>
<feature type="compositionally biased region" description="Pro residues" evidence="10">
    <location>
        <begin position="446"/>
        <end position="455"/>
    </location>
</feature>
<evidence type="ECO:0000256" key="9">
    <source>
        <dbReference type="ARBA" id="ARBA00023136"/>
    </source>
</evidence>
<evidence type="ECO:0000256" key="2">
    <source>
        <dbReference type="ARBA" id="ARBA00005792"/>
    </source>
</evidence>
<feature type="compositionally biased region" description="Low complexity" evidence="10">
    <location>
        <begin position="184"/>
        <end position="199"/>
    </location>
</feature>
<feature type="compositionally biased region" description="Acidic residues" evidence="10">
    <location>
        <begin position="406"/>
        <end position="420"/>
    </location>
</feature>
<keyword evidence="8" id="KW-0496">Mitochondrion</keyword>
<comment type="similarity">
    <text evidence="2">Belongs to the Tom20 family.</text>
</comment>
<dbReference type="GO" id="GO:0005742">
    <property type="term" value="C:mitochondrial outer membrane translocase complex"/>
    <property type="evidence" value="ECO:0007669"/>
    <property type="project" value="InterPro"/>
</dbReference>
<evidence type="ECO:0000256" key="1">
    <source>
        <dbReference type="ARBA" id="ARBA00004572"/>
    </source>
</evidence>
<evidence type="ECO:0000256" key="4">
    <source>
        <dbReference type="ARBA" id="ARBA00022692"/>
    </source>
</evidence>
<dbReference type="GO" id="GO:0006886">
    <property type="term" value="P:intracellular protein transport"/>
    <property type="evidence" value="ECO:0007669"/>
    <property type="project" value="InterPro"/>
</dbReference>
<keyword evidence="6" id="KW-0653">Protein transport</keyword>
<keyword evidence="9" id="KW-0472">Membrane</keyword>
<feature type="compositionally biased region" description="Low complexity" evidence="10">
    <location>
        <begin position="209"/>
        <end position="231"/>
    </location>
</feature>
<feature type="compositionally biased region" description="Polar residues" evidence="10">
    <location>
        <begin position="500"/>
        <end position="509"/>
    </location>
</feature>
<dbReference type="GO" id="GO:0008320">
    <property type="term" value="F:protein transmembrane transporter activity"/>
    <property type="evidence" value="ECO:0007669"/>
    <property type="project" value="TreeGrafter"/>
</dbReference>
<feature type="compositionally biased region" description="Low complexity" evidence="10">
    <location>
        <begin position="46"/>
        <end position="65"/>
    </location>
</feature>
<dbReference type="Pfam" id="PF02064">
    <property type="entry name" value="MAS20"/>
    <property type="match status" value="1"/>
</dbReference>
<keyword evidence="7" id="KW-1133">Transmembrane helix</keyword>
<feature type="compositionally biased region" description="Low complexity" evidence="10">
    <location>
        <begin position="306"/>
        <end position="315"/>
    </location>
</feature>
<evidence type="ECO:0000256" key="7">
    <source>
        <dbReference type="ARBA" id="ARBA00022989"/>
    </source>
</evidence>
<dbReference type="InterPro" id="IPR002056">
    <property type="entry name" value="MAS20"/>
</dbReference>
<dbReference type="GO" id="GO:0030943">
    <property type="term" value="F:mitochondrion targeting sequence binding"/>
    <property type="evidence" value="ECO:0007669"/>
    <property type="project" value="TreeGrafter"/>
</dbReference>
<dbReference type="GO" id="GO:0006605">
    <property type="term" value="P:protein targeting"/>
    <property type="evidence" value="ECO:0007669"/>
    <property type="project" value="InterPro"/>
</dbReference>
<feature type="region of interest" description="Disordered" evidence="10">
    <location>
        <begin position="184"/>
        <end position="531"/>
    </location>
</feature>
<evidence type="ECO:0000256" key="6">
    <source>
        <dbReference type="ARBA" id="ARBA00022927"/>
    </source>
</evidence>
<dbReference type="GO" id="GO:0016031">
    <property type="term" value="P:tRNA import into mitochondrion"/>
    <property type="evidence" value="ECO:0007669"/>
    <property type="project" value="TreeGrafter"/>
</dbReference>
<keyword evidence="12" id="KW-1185">Reference proteome</keyword>
<feature type="compositionally biased region" description="Low complexity" evidence="10">
    <location>
        <begin position="343"/>
        <end position="362"/>
    </location>
</feature>
<feature type="region of interest" description="Disordered" evidence="10">
    <location>
        <begin position="46"/>
        <end position="69"/>
    </location>
</feature>
<accession>A0A8X7N277</accession>
<dbReference type="Proteomes" id="UP000077684">
    <property type="component" value="Unassembled WGS sequence"/>
</dbReference>
<dbReference type="PANTHER" id="PTHR12430">
    <property type="entry name" value="MITOCHONDRIAL IMPORT RECEPTOR SUBUNIT TOM20"/>
    <property type="match status" value="1"/>
</dbReference>
<dbReference type="SUPFAM" id="SSF47157">
    <property type="entry name" value="Mitochondrial import receptor subunit Tom20"/>
    <property type="match status" value="1"/>
</dbReference>
<evidence type="ECO:0000313" key="12">
    <source>
        <dbReference type="Proteomes" id="UP000077684"/>
    </source>
</evidence>
<organism evidence="11 12">
    <name type="scientific">Tilletia controversa</name>
    <name type="common">dwarf bunt fungus</name>
    <dbReference type="NCBI Taxonomy" id="13291"/>
    <lineage>
        <taxon>Eukaryota</taxon>
        <taxon>Fungi</taxon>
        <taxon>Dikarya</taxon>
        <taxon>Basidiomycota</taxon>
        <taxon>Ustilaginomycotina</taxon>
        <taxon>Exobasidiomycetes</taxon>
        <taxon>Tilletiales</taxon>
        <taxon>Tilletiaceae</taxon>
        <taxon>Tilletia</taxon>
    </lineage>
</organism>
<feature type="compositionally biased region" description="Pro residues" evidence="10">
    <location>
        <begin position="378"/>
        <end position="388"/>
    </location>
</feature>
<comment type="subcellular location">
    <subcellularLocation>
        <location evidence="1">Mitochondrion outer membrane</location>
        <topology evidence="1">Single-pass membrane protein</topology>
    </subcellularLocation>
</comment>
<reference evidence="11" key="1">
    <citation type="submission" date="2016-04" db="EMBL/GenBank/DDBJ databases">
        <authorList>
            <person name="Nguyen H.D."/>
            <person name="Samba Siva P."/>
            <person name="Cullis J."/>
            <person name="Levesque C.A."/>
            <person name="Hambleton S."/>
        </authorList>
    </citation>
    <scope>NUCLEOTIDE SEQUENCE</scope>
    <source>
        <strain evidence="11">DAOMC 236426</strain>
    </source>
</reference>
<evidence type="ECO:0000256" key="3">
    <source>
        <dbReference type="ARBA" id="ARBA00022448"/>
    </source>
</evidence>
<dbReference type="Gene3D" id="1.20.960.10">
    <property type="entry name" value="Mitochondrial outer membrane translocase complex, subunit Tom20 domain"/>
    <property type="match status" value="1"/>
</dbReference>
<comment type="caution">
    <text evidence="11">The sequence shown here is derived from an EMBL/GenBank/DDBJ whole genome shotgun (WGS) entry which is preliminary data.</text>
</comment>
<feature type="compositionally biased region" description="Acidic residues" evidence="10">
    <location>
        <begin position="480"/>
        <end position="497"/>
    </location>
</feature>
<keyword evidence="4" id="KW-0812">Transmembrane</keyword>
<dbReference type="InterPro" id="IPR023392">
    <property type="entry name" value="Tom20_dom_sf"/>
</dbReference>
<sequence>MKTSTVVSVSAATLVSAGVAYAFYFDYRRRNDPAYRKNLRAQQKKAAAATGAADPSSSSSTTSASIPRTPAEKAAALERAYAEVKRAQKEEAPKDFAQLRTYFDRHVALGEELSSKGPAAQYDAAVAFMKALGVYVEPLELLEIYSKALSKEIYAIVMELIAKDMIENTAGAASAAAVSEMAAGGGASASAGGPAGRSAELNSIDGDVAGPTAATPAPATATASTTAPTDTVENPSADTSAPAPVPATEPTATTPTPDSDHTAPTSSSQTANSSSDEMLGSTTGPASTTSSQEWDAISASSAIGHTPVTTGTSAPAPAPAPVEAEVDEATPAPTAVEESAPIETTMVEPVTEPVPEPESTAPAEEEEEDSSFIYAPSTPAPAPAPAPKPTASHPAEPVLSQVDVVGEQDDDDEAQQDEAEATATSAVELEELEPDAVGESVADPPEVAPPAPAPAAPADVFSSFENVPPPVFSGVSPEREEAEEEEEEEDDDEEEGEVATASTTGSWASVQPVGSMPKSPSGGNRDSPRWS</sequence>
<protein>
    <recommendedName>
        <fullName evidence="13">Mitochondrial import receptor subunit TOM20</fullName>
    </recommendedName>
</protein>
<reference evidence="11" key="2">
    <citation type="journal article" date="2019" name="IMA Fungus">
        <title>Genome sequencing and comparison of five Tilletia species to identify candidate genes for the detection of regulated species infecting wheat.</title>
        <authorList>
            <person name="Nguyen H.D.T."/>
            <person name="Sultana T."/>
            <person name="Kesanakurti P."/>
            <person name="Hambleton S."/>
        </authorList>
    </citation>
    <scope>NUCLEOTIDE SEQUENCE</scope>
    <source>
        <strain evidence="11">DAOMC 236426</strain>
    </source>
</reference>
<evidence type="ECO:0008006" key="13">
    <source>
        <dbReference type="Google" id="ProtNLM"/>
    </source>
</evidence>
<dbReference type="AlphaFoldDB" id="A0A8X7N277"/>
<evidence type="ECO:0000256" key="8">
    <source>
        <dbReference type="ARBA" id="ARBA00023128"/>
    </source>
</evidence>
<name>A0A8X7N277_9BASI</name>
<evidence type="ECO:0000256" key="10">
    <source>
        <dbReference type="SAM" id="MobiDB-lite"/>
    </source>
</evidence>
<dbReference type="GO" id="GO:0030150">
    <property type="term" value="P:protein import into mitochondrial matrix"/>
    <property type="evidence" value="ECO:0007669"/>
    <property type="project" value="TreeGrafter"/>
</dbReference>
<dbReference type="PANTHER" id="PTHR12430:SF0">
    <property type="entry name" value="TRANSLOCASE OF OUTER MITOCHONDRIAL MEMBRANE 20"/>
    <property type="match status" value="1"/>
</dbReference>
<dbReference type="EMBL" id="LWDE02000010">
    <property type="protein sequence ID" value="KAE8255865.1"/>
    <property type="molecule type" value="Genomic_DNA"/>
</dbReference>
<proteinExistence type="inferred from homology"/>
<evidence type="ECO:0000256" key="5">
    <source>
        <dbReference type="ARBA" id="ARBA00022787"/>
    </source>
</evidence>
<feature type="compositionally biased region" description="Low complexity" evidence="10">
    <location>
        <begin position="239"/>
        <end position="291"/>
    </location>
</feature>
<feature type="compositionally biased region" description="Low complexity" evidence="10">
    <location>
        <begin position="389"/>
        <end position="405"/>
    </location>
</feature>
<keyword evidence="5" id="KW-1000">Mitochondrion outer membrane</keyword>
<gene>
    <name evidence="11" type="ORF">A4X06_0g222</name>
</gene>
<evidence type="ECO:0000313" key="11">
    <source>
        <dbReference type="EMBL" id="KAE8255865.1"/>
    </source>
</evidence>